<feature type="transmembrane region" description="Helical" evidence="4">
    <location>
        <begin position="206"/>
        <end position="239"/>
    </location>
</feature>
<dbReference type="Pfam" id="PF07690">
    <property type="entry name" value="MFS_1"/>
    <property type="match status" value="2"/>
</dbReference>
<dbReference type="EMBL" id="AONQ01000010">
    <property type="protein sequence ID" value="EME70974.1"/>
    <property type="molecule type" value="Genomic_DNA"/>
</dbReference>
<evidence type="ECO:0000259" key="5">
    <source>
        <dbReference type="PROSITE" id="PS50850"/>
    </source>
</evidence>
<feature type="transmembrane region" description="Helical" evidence="4">
    <location>
        <begin position="245"/>
        <end position="264"/>
    </location>
</feature>
<proteinExistence type="predicted"/>
<evidence type="ECO:0000313" key="6">
    <source>
        <dbReference type="EMBL" id="EME70974.1"/>
    </source>
</evidence>
<accession>M3AEJ4</accession>
<feature type="transmembrane region" description="Helical" evidence="4">
    <location>
        <begin position="269"/>
        <end position="290"/>
    </location>
</feature>
<dbReference type="PATRIC" id="fig|1244869.3.peg.1064"/>
<keyword evidence="3 4" id="KW-0472">Membrane</keyword>
<dbReference type="STRING" id="1244869.H261_05284"/>
<evidence type="ECO:0000256" key="3">
    <source>
        <dbReference type="ARBA" id="ARBA00023136"/>
    </source>
</evidence>
<feature type="transmembrane region" description="Helical" evidence="4">
    <location>
        <begin position="154"/>
        <end position="176"/>
    </location>
</feature>
<dbReference type="InterPro" id="IPR020846">
    <property type="entry name" value="MFS_dom"/>
</dbReference>
<name>M3AEJ4_9PROT</name>
<reference evidence="6 7" key="1">
    <citation type="journal article" date="2014" name="Genome Announc.">
        <title>Draft Genome Sequence of Magnetospirillum sp. Strain SO-1, a Freshwater Magnetotactic Bacterium Isolated from the Ol'khovka River, Russia.</title>
        <authorList>
            <person name="Grouzdev D.S."/>
            <person name="Dziuba M.V."/>
            <person name="Sukhacheva M.S."/>
            <person name="Mardanov A.V."/>
            <person name="Beletskiy A.V."/>
            <person name="Kuznetsov B.B."/>
            <person name="Skryabin K.G."/>
        </authorList>
    </citation>
    <scope>NUCLEOTIDE SEQUENCE [LARGE SCALE GENOMIC DNA]</scope>
    <source>
        <strain evidence="6 7">SO-1</strain>
    </source>
</reference>
<evidence type="ECO:0000256" key="1">
    <source>
        <dbReference type="ARBA" id="ARBA00022692"/>
    </source>
</evidence>
<protein>
    <recommendedName>
        <fullName evidence="5">Major facilitator superfamily (MFS) profile domain-containing protein</fullName>
    </recommendedName>
</protein>
<keyword evidence="7" id="KW-1185">Reference proteome</keyword>
<dbReference type="PANTHER" id="PTHR23534">
    <property type="entry name" value="MFS PERMEASE"/>
    <property type="match status" value="1"/>
</dbReference>
<dbReference type="InterPro" id="IPR011701">
    <property type="entry name" value="MFS"/>
</dbReference>
<evidence type="ECO:0000256" key="2">
    <source>
        <dbReference type="ARBA" id="ARBA00022989"/>
    </source>
</evidence>
<feature type="transmembrane region" description="Helical" evidence="4">
    <location>
        <begin position="12"/>
        <end position="33"/>
    </location>
</feature>
<gene>
    <name evidence="6" type="ORF">H261_05284</name>
</gene>
<feature type="transmembrane region" description="Helical" evidence="4">
    <location>
        <begin position="68"/>
        <end position="87"/>
    </location>
</feature>
<sequence>MRNVILLSGCQALSMSGSVMVFAVVALAGAMLAPSPELATLPLGIHFVSMMAATIPASLLMGRLGRRIGFSVGQAIGLCGAVLSVWALLTGSFWGFVAAAAPIGVHNGFFQYLRFAAADVASPAFRPKAISWVMAGGIVAGFLGPELAKRTADLFAPVLFAGPYAVLAGLCLLNIITLQAVRIPRPPQLARHETGRRLGEIGIQPTFVVAALSAMIGYGVMNLVMVATPLAMVGCGFAFSDSTEIIRWHVLGMFVPSFFTGGLIRRYGVLRIIATGAVLLAVSLACNLAGTAFVNFWVGLVLLGIGWNFMFIGGTTLLSEAHASEERAKAQALNDFLVFSTTAVTSFASGAVQSALGWQAVNALSLVPVVLAFGAVLWLARRRRPAAA</sequence>
<feature type="transmembrane region" description="Helical" evidence="4">
    <location>
        <begin position="39"/>
        <end position="61"/>
    </location>
</feature>
<keyword evidence="1 4" id="KW-0812">Transmembrane</keyword>
<feature type="transmembrane region" description="Helical" evidence="4">
    <location>
        <begin position="358"/>
        <end position="380"/>
    </location>
</feature>
<dbReference type="PROSITE" id="PS50850">
    <property type="entry name" value="MFS"/>
    <property type="match status" value="1"/>
</dbReference>
<feature type="transmembrane region" description="Helical" evidence="4">
    <location>
        <begin position="129"/>
        <end position="148"/>
    </location>
</feature>
<dbReference type="SUPFAM" id="SSF103473">
    <property type="entry name" value="MFS general substrate transporter"/>
    <property type="match status" value="1"/>
</dbReference>
<dbReference type="InterPro" id="IPR036259">
    <property type="entry name" value="MFS_trans_sf"/>
</dbReference>
<dbReference type="PANTHER" id="PTHR23534:SF1">
    <property type="entry name" value="MAJOR FACILITATOR SUPERFAMILY PROTEIN"/>
    <property type="match status" value="1"/>
</dbReference>
<feature type="domain" description="Major facilitator superfamily (MFS) profile" evidence="5">
    <location>
        <begin position="206"/>
        <end position="388"/>
    </location>
</feature>
<organism evidence="6 7">
    <name type="scientific">Paramagnetospirillum caucaseum</name>
    <dbReference type="NCBI Taxonomy" id="1244869"/>
    <lineage>
        <taxon>Bacteria</taxon>
        <taxon>Pseudomonadati</taxon>
        <taxon>Pseudomonadota</taxon>
        <taxon>Alphaproteobacteria</taxon>
        <taxon>Rhodospirillales</taxon>
        <taxon>Magnetospirillaceae</taxon>
        <taxon>Paramagnetospirillum</taxon>
    </lineage>
</organism>
<evidence type="ECO:0000313" key="7">
    <source>
        <dbReference type="Proteomes" id="UP000011744"/>
    </source>
</evidence>
<feature type="transmembrane region" description="Helical" evidence="4">
    <location>
        <begin position="296"/>
        <end position="320"/>
    </location>
</feature>
<dbReference type="AlphaFoldDB" id="M3AEJ4"/>
<dbReference type="Proteomes" id="UP000011744">
    <property type="component" value="Unassembled WGS sequence"/>
</dbReference>
<dbReference type="GO" id="GO:0022857">
    <property type="term" value="F:transmembrane transporter activity"/>
    <property type="evidence" value="ECO:0007669"/>
    <property type="project" value="InterPro"/>
</dbReference>
<dbReference type="RefSeq" id="WP_008615140.1">
    <property type="nucleotide sequence ID" value="NZ_AONQ01000010.1"/>
</dbReference>
<evidence type="ECO:0000256" key="4">
    <source>
        <dbReference type="SAM" id="Phobius"/>
    </source>
</evidence>
<dbReference type="eggNOG" id="COG2814">
    <property type="taxonomic scope" value="Bacteria"/>
</dbReference>
<dbReference type="Gene3D" id="1.20.1250.20">
    <property type="entry name" value="MFS general substrate transporter like domains"/>
    <property type="match status" value="1"/>
</dbReference>
<keyword evidence="2 4" id="KW-1133">Transmembrane helix</keyword>
<feature type="transmembrane region" description="Helical" evidence="4">
    <location>
        <begin position="93"/>
        <end position="117"/>
    </location>
</feature>
<comment type="caution">
    <text evidence="6">The sequence shown here is derived from an EMBL/GenBank/DDBJ whole genome shotgun (WGS) entry which is preliminary data.</text>
</comment>
<feature type="transmembrane region" description="Helical" evidence="4">
    <location>
        <begin position="332"/>
        <end position="352"/>
    </location>
</feature>